<dbReference type="GO" id="GO:0006508">
    <property type="term" value="P:proteolysis"/>
    <property type="evidence" value="ECO:0007669"/>
    <property type="project" value="UniProtKB-KW"/>
</dbReference>
<name>A0A3R7HT08_9BURK</name>
<evidence type="ECO:0000313" key="6">
    <source>
        <dbReference type="Proteomes" id="UP000283709"/>
    </source>
</evidence>
<reference evidence="5 6" key="1">
    <citation type="submission" date="2016-07" db="EMBL/GenBank/DDBJ databases">
        <title>Genome analysis of Burkholderia fungorum ES3-20.</title>
        <authorList>
            <person name="Xu D."/>
            <person name="Yao R."/>
            <person name="Zheng S."/>
        </authorList>
    </citation>
    <scope>NUCLEOTIDE SEQUENCE [LARGE SCALE GENOMIC DNA]</scope>
    <source>
        <strain evidence="5 6">ES3-20</strain>
    </source>
</reference>
<dbReference type="NCBIfam" id="NF006579">
    <property type="entry name" value="PRK09104.1"/>
    <property type="match status" value="1"/>
</dbReference>
<dbReference type="GO" id="GO:0008233">
    <property type="term" value="F:peptidase activity"/>
    <property type="evidence" value="ECO:0007669"/>
    <property type="project" value="UniProtKB-KW"/>
</dbReference>
<dbReference type="PANTHER" id="PTHR43270:SF12">
    <property type="entry name" value="SUCCINYL-DIAMINOPIMELATE DESUCCINYLASE"/>
    <property type="match status" value="1"/>
</dbReference>
<gene>
    <name evidence="5" type="ORF">BCY88_02635</name>
</gene>
<feature type="domain" description="Peptidase M20 dimerisation" evidence="4">
    <location>
        <begin position="200"/>
        <end position="353"/>
    </location>
</feature>
<dbReference type="NCBIfam" id="NF005914">
    <property type="entry name" value="PRK07907.1"/>
    <property type="match status" value="1"/>
</dbReference>
<dbReference type="Proteomes" id="UP000283709">
    <property type="component" value="Unassembled WGS sequence"/>
</dbReference>
<dbReference type="OrthoDB" id="9761532at2"/>
<proteinExistence type="predicted"/>
<evidence type="ECO:0000313" key="5">
    <source>
        <dbReference type="EMBL" id="RKF51063.1"/>
    </source>
</evidence>
<dbReference type="SUPFAM" id="SSF53187">
    <property type="entry name" value="Zn-dependent exopeptidases"/>
    <property type="match status" value="1"/>
</dbReference>
<dbReference type="PANTHER" id="PTHR43270">
    <property type="entry name" value="BETA-ALA-HIS DIPEPTIDASE"/>
    <property type="match status" value="1"/>
</dbReference>
<accession>A0A3R7HT08</accession>
<evidence type="ECO:0000256" key="1">
    <source>
        <dbReference type="ARBA" id="ARBA00022670"/>
    </source>
</evidence>
<organism evidence="5 6">
    <name type="scientific">Paraburkholderia fungorum</name>
    <dbReference type="NCBI Taxonomy" id="134537"/>
    <lineage>
        <taxon>Bacteria</taxon>
        <taxon>Pseudomonadati</taxon>
        <taxon>Pseudomonadota</taxon>
        <taxon>Betaproteobacteria</taxon>
        <taxon>Burkholderiales</taxon>
        <taxon>Burkholderiaceae</taxon>
        <taxon>Paraburkholderia</taxon>
    </lineage>
</organism>
<comment type="caution">
    <text evidence="5">The sequence shown here is derived from an EMBL/GenBank/DDBJ whole genome shotgun (WGS) entry which is preliminary data.</text>
</comment>
<dbReference type="InterPro" id="IPR002933">
    <property type="entry name" value="Peptidase_M20"/>
</dbReference>
<keyword evidence="2" id="KW-0479">Metal-binding</keyword>
<dbReference type="Pfam" id="PF07687">
    <property type="entry name" value="M20_dimer"/>
    <property type="match status" value="1"/>
</dbReference>
<keyword evidence="3" id="KW-0378">Hydrolase</keyword>
<dbReference type="InterPro" id="IPR051458">
    <property type="entry name" value="Cyt/Met_Dipeptidase"/>
</dbReference>
<dbReference type="GO" id="GO:0046872">
    <property type="term" value="F:metal ion binding"/>
    <property type="evidence" value="ECO:0007669"/>
    <property type="project" value="UniProtKB-KW"/>
</dbReference>
<dbReference type="RefSeq" id="WP_120342699.1">
    <property type="nucleotide sequence ID" value="NZ_MCAS01000001.1"/>
</dbReference>
<dbReference type="Pfam" id="PF01546">
    <property type="entry name" value="Peptidase_M20"/>
    <property type="match status" value="1"/>
</dbReference>
<evidence type="ECO:0000256" key="3">
    <source>
        <dbReference type="ARBA" id="ARBA00022801"/>
    </source>
</evidence>
<dbReference type="Gene3D" id="3.40.630.10">
    <property type="entry name" value="Zn peptidases"/>
    <property type="match status" value="1"/>
</dbReference>
<dbReference type="InterPro" id="IPR011650">
    <property type="entry name" value="Peptidase_M20_dimer"/>
</dbReference>
<evidence type="ECO:0000259" key="4">
    <source>
        <dbReference type="Pfam" id="PF07687"/>
    </source>
</evidence>
<protein>
    <submittedName>
        <fullName evidence="5">Peptidase M20</fullName>
    </submittedName>
</protein>
<evidence type="ECO:0000256" key="2">
    <source>
        <dbReference type="ARBA" id="ARBA00022723"/>
    </source>
</evidence>
<dbReference type="Gene3D" id="3.30.70.360">
    <property type="match status" value="1"/>
</dbReference>
<dbReference type="EMBL" id="MCAS01000001">
    <property type="protein sequence ID" value="RKF51063.1"/>
    <property type="molecule type" value="Genomic_DNA"/>
</dbReference>
<sequence>MIQKVIDYLNADHAGIRSRLDALLRIPSVSADPTFATHMRDARSFLLLRLREMGLANVRELDGGGEPAVFGEWLGAPGKPTVLIYGHYDVQPAEPGDMWRTPPFEPTYENGRIYARGASDVKGSTTIALEVIAAFLAVSGACPVNVKVFLEGEEETGSPTLNAIIERHRELLRVDAILSADGGRASAVFPTINTGARGSGQLEFRLRTADKDLHSGRYGGCVRNALHEMASLVASLHRPDGTVAVAGFYAGACEPDAREKADTAAFPFDANAFFDEVGANHHGEPGYSVREQITLRPALDINGMWGGYTGLGGKTIIPHTASAKLTVRIVEGQTSEQVLRAIVQHLHAACPEDVELEIVSQFNGAPASTLAESHPLVRAARAVLHREYDREPVHVRLGASVPITAVFKEMLGVDTLMFGYNLPDEDVHAPNEFFRLSSIEEGTRGWTLLLDELGRFPVEAFNKP</sequence>
<dbReference type="AlphaFoldDB" id="A0A3R7HT08"/>
<keyword evidence="1" id="KW-0645">Protease</keyword>